<dbReference type="Proteomes" id="UP000824070">
    <property type="component" value="Unassembled WGS sequence"/>
</dbReference>
<dbReference type="AlphaFoldDB" id="A0A9D1S296"/>
<name>A0A9D1S296_9FIRM</name>
<organism evidence="1 2">
    <name type="scientific">Candidatus Alloenteromonas pullicola</name>
    <dbReference type="NCBI Taxonomy" id="2840784"/>
    <lineage>
        <taxon>Bacteria</taxon>
        <taxon>Bacillati</taxon>
        <taxon>Bacillota</taxon>
        <taxon>Bacillota incertae sedis</taxon>
        <taxon>Candidatus Alloenteromonas</taxon>
    </lineage>
</organism>
<evidence type="ECO:0000313" key="2">
    <source>
        <dbReference type="Proteomes" id="UP000824070"/>
    </source>
</evidence>
<gene>
    <name evidence="1" type="ORF">IAC52_01120</name>
</gene>
<protein>
    <submittedName>
        <fullName evidence="1">Uncharacterized protein</fullName>
    </submittedName>
</protein>
<reference evidence="1" key="1">
    <citation type="submission" date="2020-10" db="EMBL/GenBank/DDBJ databases">
        <authorList>
            <person name="Gilroy R."/>
        </authorList>
    </citation>
    <scope>NUCLEOTIDE SEQUENCE</scope>
    <source>
        <strain evidence="1">ChiGjej1B1-22543</strain>
    </source>
</reference>
<proteinExistence type="predicted"/>
<comment type="caution">
    <text evidence="1">The sequence shown here is derived from an EMBL/GenBank/DDBJ whole genome shotgun (WGS) entry which is preliminary data.</text>
</comment>
<dbReference type="EMBL" id="DVMV01000010">
    <property type="protein sequence ID" value="HIU44885.1"/>
    <property type="molecule type" value="Genomic_DNA"/>
</dbReference>
<accession>A0A9D1S296</accession>
<reference evidence="1" key="2">
    <citation type="journal article" date="2021" name="PeerJ">
        <title>Extensive microbial diversity within the chicken gut microbiome revealed by metagenomics and culture.</title>
        <authorList>
            <person name="Gilroy R."/>
            <person name="Ravi A."/>
            <person name="Getino M."/>
            <person name="Pursley I."/>
            <person name="Horton D.L."/>
            <person name="Alikhan N.F."/>
            <person name="Baker D."/>
            <person name="Gharbi K."/>
            <person name="Hall N."/>
            <person name="Watson M."/>
            <person name="Adriaenssens E.M."/>
            <person name="Foster-Nyarko E."/>
            <person name="Jarju S."/>
            <person name="Secka A."/>
            <person name="Antonio M."/>
            <person name="Oren A."/>
            <person name="Chaudhuri R.R."/>
            <person name="La Ragione R."/>
            <person name="Hildebrand F."/>
            <person name="Pallen M.J."/>
        </authorList>
    </citation>
    <scope>NUCLEOTIDE SEQUENCE</scope>
    <source>
        <strain evidence="1">ChiGjej1B1-22543</strain>
    </source>
</reference>
<evidence type="ECO:0000313" key="1">
    <source>
        <dbReference type="EMBL" id="HIU44885.1"/>
    </source>
</evidence>
<sequence>MSNPVVFASQPRTILEYRTTPLIRGEPLRVDFDFDTSDGRNVFTLLVRVLDPADEQTIIYQRQKQFTYPEGEGYVSNSFEISSFYTNVSTFMFNFKVYGYRSGLHVDAGYFSHGAEFKEETGRKYHSLRMTYGLVYDPKRVAFQSSIDKPVRLEDKYRALKFLNPDFRMGGRVCEMANLKFEVTSTSFELPSSFNAELWIYDKQGIFSIGNRAGVGSNVHIEIPVTARIDSRNGDVAKYTFRTTRTYIASKANLRMDDYSGSVPMNWFKTNDVYFPAGVEFADGKPPRCEIRIGEVSPYGDSFIVDVSSPSFLYDAGECATRSTCVVLGEERP</sequence>